<sequence length="176" mass="19959">MGNCFGEFEDDESNGKGTGISKPARHRTENNGEDRDKNDYENIQIANRRMDDIDKMWMPTSQNWNRDAWTSQQAIPEPTAARVAPHSPGGVSKIDRFDMDIKREERKFQGVVSKKSPLKSRSPAALTTRRVTTASPTTAAWCCRFEHRREKAHRRAESSGAWLLGTPSTRLTVRGR</sequence>
<gene>
    <name evidence="2" type="ORF">PG986_010744</name>
</gene>
<evidence type="ECO:0000313" key="2">
    <source>
        <dbReference type="EMBL" id="KAK7946423.1"/>
    </source>
</evidence>
<dbReference type="EMBL" id="JAQQWE010000007">
    <property type="protein sequence ID" value="KAK7946423.1"/>
    <property type="molecule type" value="Genomic_DNA"/>
</dbReference>
<evidence type="ECO:0000313" key="3">
    <source>
        <dbReference type="Proteomes" id="UP001391051"/>
    </source>
</evidence>
<keyword evidence="3" id="KW-1185">Reference proteome</keyword>
<name>A0ABR1Q350_9PEZI</name>
<protein>
    <submittedName>
        <fullName evidence="2">Uncharacterized protein</fullName>
    </submittedName>
</protein>
<dbReference type="GeneID" id="92080028"/>
<proteinExistence type="predicted"/>
<organism evidence="2 3">
    <name type="scientific">Apiospora aurea</name>
    <dbReference type="NCBI Taxonomy" id="335848"/>
    <lineage>
        <taxon>Eukaryota</taxon>
        <taxon>Fungi</taxon>
        <taxon>Dikarya</taxon>
        <taxon>Ascomycota</taxon>
        <taxon>Pezizomycotina</taxon>
        <taxon>Sordariomycetes</taxon>
        <taxon>Xylariomycetidae</taxon>
        <taxon>Amphisphaeriales</taxon>
        <taxon>Apiosporaceae</taxon>
        <taxon>Apiospora</taxon>
    </lineage>
</organism>
<dbReference type="RefSeq" id="XP_066696457.1">
    <property type="nucleotide sequence ID" value="XM_066846966.1"/>
</dbReference>
<evidence type="ECO:0000256" key="1">
    <source>
        <dbReference type="SAM" id="MobiDB-lite"/>
    </source>
</evidence>
<feature type="region of interest" description="Disordered" evidence="1">
    <location>
        <begin position="112"/>
        <end position="132"/>
    </location>
</feature>
<dbReference type="Proteomes" id="UP001391051">
    <property type="component" value="Unassembled WGS sequence"/>
</dbReference>
<feature type="region of interest" description="Disordered" evidence="1">
    <location>
        <begin position="1"/>
        <end position="41"/>
    </location>
</feature>
<accession>A0ABR1Q350</accession>
<feature type="compositionally biased region" description="Basic and acidic residues" evidence="1">
    <location>
        <begin position="26"/>
        <end position="40"/>
    </location>
</feature>
<reference evidence="2 3" key="1">
    <citation type="submission" date="2023-01" db="EMBL/GenBank/DDBJ databases">
        <title>Analysis of 21 Apiospora genomes using comparative genomics revels a genus with tremendous synthesis potential of carbohydrate active enzymes and secondary metabolites.</title>
        <authorList>
            <person name="Sorensen T."/>
        </authorList>
    </citation>
    <scope>NUCLEOTIDE SEQUENCE [LARGE SCALE GENOMIC DNA]</scope>
    <source>
        <strain evidence="2 3">CBS 24483</strain>
    </source>
</reference>
<comment type="caution">
    <text evidence="2">The sequence shown here is derived from an EMBL/GenBank/DDBJ whole genome shotgun (WGS) entry which is preliminary data.</text>
</comment>